<dbReference type="PANTHER" id="PTHR32120:SF10">
    <property type="entry name" value="SMALL RIBOSOMAL SUBUNIT BIOGENESIS GTPASE RSGA"/>
    <property type="match status" value="1"/>
</dbReference>
<keyword evidence="8 10" id="KW-0694">RNA-binding</keyword>
<dbReference type="HAMAP" id="MF_01820">
    <property type="entry name" value="GTPase_RsgA"/>
    <property type="match status" value="1"/>
</dbReference>
<feature type="binding site" evidence="10">
    <location>
        <position position="360"/>
    </location>
    <ligand>
        <name>Zn(2+)</name>
        <dbReference type="ChEBI" id="CHEBI:29105"/>
    </ligand>
</feature>
<evidence type="ECO:0000313" key="15">
    <source>
        <dbReference type="Proteomes" id="UP000695264"/>
    </source>
</evidence>
<keyword evidence="3 10" id="KW-0479">Metal-binding</keyword>
<keyword evidence="15" id="KW-1185">Reference proteome</keyword>
<dbReference type="CDD" id="cd01854">
    <property type="entry name" value="YjeQ_EngC"/>
    <property type="match status" value="1"/>
</dbReference>
<dbReference type="InterPro" id="IPR027417">
    <property type="entry name" value="P-loop_NTPase"/>
</dbReference>
<protein>
    <recommendedName>
        <fullName evidence="10">Small ribosomal subunit biogenesis GTPase RsgA</fullName>
        <ecNumber evidence="10">3.6.1.-</ecNumber>
    </recommendedName>
</protein>
<evidence type="ECO:0000256" key="2">
    <source>
        <dbReference type="ARBA" id="ARBA00022517"/>
    </source>
</evidence>
<feature type="region of interest" description="Disordered" evidence="11">
    <location>
        <begin position="99"/>
        <end position="120"/>
    </location>
</feature>
<evidence type="ECO:0000256" key="9">
    <source>
        <dbReference type="ARBA" id="ARBA00023134"/>
    </source>
</evidence>
<keyword evidence="1 10" id="KW-0963">Cytoplasm</keyword>
<keyword evidence="6 10" id="KW-0378">Hydrolase</keyword>
<dbReference type="InterPro" id="IPR030378">
    <property type="entry name" value="G_CP_dom"/>
</dbReference>
<feature type="binding site" evidence="10">
    <location>
        <begin position="274"/>
        <end position="282"/>
    </location>
    <ligand>
        <name>GTP</name>
        <dbReference type="ChEBI" id="CHEBI:37565"/>
    </ligand>
</feature>
<reference evidence="14 15" key="1">
    <citation type="submission" date="2020-03" db="EMBL/GenBank/DDBJ databases">
        <title>WGS of actinomycetes isolated from Thailand.</title>
        <authorList>
            <person name="Thawai C."/>
        </authorList>
    </citation>
    <scope>NUCLEOTIDE SEQUENCE [LARGE SCALE GENOMIC DNA]</scope>
    <source>
        <strain evidence="14 15">PLAI 1-29</strain>
    </source>
</reference>
<feature type="domain" description="EngC GTPase" evidence="12">
    <location>
        <begin position="181"/>
        <end position="330"/>
    </location>
</feature>
<keyword evidence="4 10" id="KW-0699">rRNA-binding</keyword>
<gene>
    <name evidence="10 14" type="primary">rsgA</name>
    <name evidence="14" type="ORF">HCK00_25810</name>
</gene>
<feature type="region of interest" description="Disordered" evidence="11">
    <location>
        <begin position="409"/>
        <end position="432"/>
    </location>
</feature>
<keyword evidence="5 10" id="KW-0547">Nucleotide-binding</keyword>
<dbReference type="Proteomes" id="UP000695264">
    <property type="component" value="Unassembled WGS sequence"/>
</dbReference>
<comment type="subunit">
    <text evidence="10">Monomer. Associates with 30S ribosomal subunit, binds 16S rRNA.</text>
</comment>
<evidence type="ECO:0000256" key="10">
    <source>
        <dbReference type="HAMAP-Rule" id="MF_01820"/>
    </source>
</evidence>
<feature type="binding site" evidence="10">
    <location>
        <position position="368"/>
    </location>
    <ligand>
        <name>Zn(2+)</name>
        <dbReference type="ChEBI" id="CHEBI:29105"/>
    </ligand>
</feature>
<accession>A0ABX1C5I1</accession>
<dbReference type="PANTHER" id="PTHR32120">
    <property type="entry name" value="SMALL RIBOSOMAL SUBUNIT BIOGENESIS GTPASE RSGA"/>
    <property type="match status" value="1"/>
</dbReference>
<evidence type="ECO:0000256" key="1">
    <source>
        <dbReference type="ARBA" id="ARBA00022490"/>
    </source>
</evidence>
<evidence type="ECO:0000256" key="5">
    <source>
        <dbReference type="ARBA" id="ARBA00022741"/>
    </source>
</evidence>
<keyword evidence="2 10" id="KW-0690">Ribosome biogenesis</keyword>
<dbReference type="PROSITE" id="PS50936">
    <property type="entry name" value="ENGC_GTPASE"/>
    <property type="match status" value="1"/>
</dbReference>
<dbReference type="NCBIfam" id="TIGR00157">
    <property type="entry name" value="ribosome small subunit-dependent GTPase A"/>
    <property type="match status" value="1"/>
</dbReference>
<proteinExistence type="inferred from homology"/>
<keyword evidence="9 10" id="KW-0342">GTP-binding</keyword>
<dbReference type="InterPro" id="IPR010914">
    <property type="entry name" value="RsgA_GTPase_dom"/>
</dbReference>
<evidence type="ECO:0000259" key="13">
    <source>
        <dbReference type="PROSITE" id="PS51721"/>
    </source>
</evidence>
<comment type="subcellular location">
    <subcellularLocation>
        <location evidence="10">Cytoplasm</location>
    </subcellularLocation>
</comment>
<feature type="region of interest" description="Disordered" evidence="11">
    <location>
        <begin position="1"/>
        <end position="51"/>
    </location>
</feature>
<comment type="caution">
    <text evidence="14">The sequence shown here is derived from an EMBL/GenBank/DDBJ whole genome shotgun (WGS) entry which is preliminary data.</text>
</comment>
<feature type="binding site" evidence="10">
    <location>
        <begin position="220"/>
        <end position="223"/>
    </location>
    <ligand>
        <name>GTP</name>
        <dbReference type="ChEBI" id="CHEBI:37565"/>
    </ligand>
</feature>
<dbReference type="InterPro" id="IPR004881">
    <property type="entry name" value="Ribosome_biogen_GTPase_RsgA"/>
</dbReference>
<feature type="compositionally biased region" description="Basic and acidic residues" evidence="11">
    <location>
        <begin position="422"/>
        <end position="432"/>
    </location>
</feature>
<feature type="compositionally biased region" description="Low complexity" evidence="11">
    <location>
        <begin position="1"/>
        <end position="50"/>
    </location>
</feature>
<dbReference type="Pfam" id="PF03193">
    <property type="entry name" value="RsgA_GTPase"/>
    <property type="match status" value="1"/>
</dbReference>
<evidence type="ECO:0000256" key="7">
    <source>
        <dbReference type="ARBA" id="ARBA00022833"/>
    </source>
</evidence>
<evidence type="ECO:0000256" key="11">
    <source>
        <dbReference type="SAM" id="MobiDB-lite"/>
    </source>
</evidence>
<dbReference type="EMBL" id="JAATEN010000032">
    <property type="protein sequence ID" value="NJQ03838.1"/>
    <property type="molecule type" value="Genomic_DNA"/>
</dbReference>
<comment type="function">
    <text evidence="10">One of several proteins that assist in the late maturation steps of the functional core of the 30S ribosomal subunit. Helps release RbfA from mature subunits. May play a role in the assembly of ribosomal proteins into the subunit. Circularly permuted GTPase that catalyzes slow GTP hydrolysis, GTPase activity is stimulated by the 30S ribosomal subunit.</text>
</comment>
<feature type="binding site" evidence="10">
    <location>
        <position position="355"/>
    </location>
    <ligand>
        <name>Zn(2+)</name>
        <dbReference type="ChEBI" id="CHEBI:29105"/>
    </ligand>
</feature>
<comment type="cofactor">
    <cofactor evidence="10">
        <name>Zn(2+)</name>
        <dbReference type="ChEBI" id="CHEBI:29105"/>
    </cofactor>
    <text evidence="10">Binds 1 zinc ion per subunit.</text>
</comment>
<dbReference type="Gene3D" id="3.40.50.300">
    <property type="entry name" value="P-loop containing nucleotide triphosphate hydrolases"/>
    <property type="match status" value="1"/>
</dbReference>
<evidence type="ECO:0000256" key="8">
    <source>
        <dbReference type="ARBA" id="ARBA00022884"/>
    </source>
</evidence>
<comment type="similarity">
    <text evidence="10">Belongs to the TRAFAC class YlqF/YawG GTPase family. RsgA subfamily.</text>
</comment>
<dbReference type="Gene3D" id="1.10.40.50">
    <property type="entry name" value="Probable gtpase engc, domain 3"/>
    <property type="match status" value="1"/>
</dbReference>
<name>A0ABX1C5I1_9ACTN</name>
<evidence type="ECO:0000256" key="3">
    <source>
        <dbReference type="ARBA" id="ARBA00022723"/>
    </source>
</evidence>
<evidence type="ECO:0000256" key="4">
    <source>
        <dbReference type="ARBA" id="ARBA00022730"/>
    </source>
</evidence>
<evidence type="ECO:0000313" key="14">
    <source>
        <dbReference type="EMBL" id="NJQ03838.1"/>
    </source>
</evidence>
<evidence type="ECO:0000259" key="12">
    <source>
        <dbReference type="PROSITE" id="PS50936"/>
    </source>
</evidence>
<dbReference type="PROSITE" id="PS51721">
    <property type="entry name" value="G_CP"/>
    <property type="match status" value="1"/>
</dbReference>
<feature type="binding site" evidence="10">
    <location>
        <position position="362"/>
    </location>
    <ligand>
        <name>Zn(2+)</name>
        <dbReference type="ChEBI" id="CHEBI:29105"/>
    </ligand>
</feature>
<evidence type="ECO:0000256" key="6">
    <source>
        <dbReference type="ARBA" id="ARBA00022801"/>
    </source>
</evidence>
<feature type="domain" description="CP-type G" evidence="13">
    <location>
        <begin position="173"/>
        <end position="332"/>
    </location>
</feature>
<dbReference type="SUPFAM" id="SSF52540">
    <property type="entry name" value="P-loop containing nucleoside triphosphate hydrolases"/>
    <property type="match status" value="1"/>
</dbReference>
<dbReference type="EC" id="3.6.1.-" evidence="10"/>
<organism evidence="14 15">
    <name type="scientific">Streptomyces zingiberis</name>
    <dbReference type="NCBI Taxonomy" id="2053010"/>
    <lineage>
        <taxon>Bacteria</taxon>
        <taxon>Bacillati</taxon>
        <taxon>Actinomycetota</taxon>
        <taxon>Actinomycetes</taxon>
        <taxon>Kitasatosporales</taxon>
        <taxon>Streptomycetaceae</taxon>
        <taxon>Streptomyces</taxon>
    </lineage>
</organism>
<keyword evidence="7 10" id="KW-0862">Zinc</keyword>
<sequence>MSPSSSASSASSVSLPSSSSPSAGSGSGGAFPAPAVPTVPTVPAAPSAPAGDSGEALFRLGWDASFAGEFAPYAADGLVPGRIVRVDRGGCELLVPAGAVPAERNPDPHPAGGAPTPRGDAVTVRATLPPFPDPDPTRRPCTGDWAAVDLAERAVRALLPRRTVLLRSTSSKRSDGQVLAANVDHVVVAVSLAAELDLGRAERFLALAWESGAGPLIVLTKADLVSDPAVRDHLVADVAATAPGVPVLAVSARTGEGMADLAREVAGGTAVLIGQSGAGKSTLVNALLGAEVQDVRANRDSDGKGRHTTTTRDLLPLPTGGVLIDTPGLRGVGLWDAGQGVAQVFAEIEELGRDCRFHDCAHTTEPGCAVLAALADGSLPRRRLDSYRKLARENEWIASRTDARLRAERRRRWKQQQATGRHMTERKRGGHR</sequence>